<dbReference type="PANTHER" id="PTHR12459:SF15">
    <property type="entry name" value="TRANSMEMBRANE PROTEIN 135"/>
    <property type="match status" value="1"/>
</dbReference>
<keyword evidence="3" id="KW-1185">Reference proteome</keyword>
<evidence type="ECO:0000313" key="2">
    <source>
        <dbReference type="EMBL" id="GJJ09474.1"/>
    </source>
</evidence>
<dbReference type="EMBL" id="BPWL01000004">
    <property type="protein sequence ID" value="GJJ09474.1"/>
    <property type="molecule type" value="Genomic_DNA"/>
</dbReference>
<reference evidence="2" key="1">
    <citation type="submission" date="2021-10" db="EMBL/GenBank/DDBJ databases">
        <title>De novo Genome Assembly of Clathrus columnatus (Basidiomycota, Fungi) Using Illumina and Nanopore Sequence Data.</title>
        <authorList>
            <person name="Ogiso-Tanaka E."/>
            <person name="Itagaki H."/>
            <person name="Hosoya T."/>
            <person name="Hosaka K."/>
        </authorList>
    </citation>
    <scope>NUCLEOTIDE SEQUENCE</scope>
    <source>
        <strain evidence="2">MO-923</strain>
    </source>
</reference>
<proteinExistence type="predicted"/>
<gene>
    <name evidence="2" type="ORF">Clacol_003697</name>
</gene>
<protein>
    <submittedName>
        <fullName evidence="2">Uncharacterized protein</fullName>
    </submittedName>
</protein>
<organism evidence="2 3">
    <name type="scientific">Clathrus columnatus</name>
    <dbReference type="NCBI Taxonomy" id="1419009"/>
    <lineage>
        <taxon>Eukaryota</taxon>
        <taxon>Fungi</taxon>
        <taxon>Dikarya</taxon>
        <taxon>Basidiomycota</taxon>
        <taxon>Agaricomycotina</taxon>
        <taxon>Agaricomycetes</taxon>
        <taxon>Phallomycetidae</taxon>
        <taxon>Phallales</taxon>
        <taxon>Clathraceae</taxon>
        <taxon>Clathrus</taxon>
    </lineage>
</organism>
<comment type="caution">
    <text evidence="2">The sequence shown here is derived from an EMBL/GenBank/DDBJ whole genome shotgun (WGS) entry which is preliminary data.</text>
</comment>
<sequence>MAATTAFEKHARVACRTYTLSLALSLLPALIPAIAKPQSSTRIPKILKRELGPTGFAFSMTLAVAGGRLLDKCLNNNEMPYANWKPSVLLTADRTFLANVISSTLAIVLFTSRKKKPAPSTSSIPFTLSVYQDNSPTLDLTLLILVRALDAHLQSYLQDRHLDTPDTGCDEEGKPTRFSILKFIVRHMDVILFWLACSRINSLADMDTRLINALQALRNGTWKYGKPVLNENLLETMAHDMGMDPRLGNPAYLPAYGGSLADQVWKEFNIHGREGTGGIPCDIVHSGTAGKSCTGNATIRFGRAFIRAILIYAPVTNSYYSFFIY</sequence>
<keyword evidence="1" id="KW-0732">Signal</keyword>
<dbReference type="Proteomes" id="UP001050691">
    <property type="component" value="Unassembled WGS sequence"/>
</dbReference>
<feature type="signal peptide" evidence="1">
    <location>
        <begin position="1"/>
        <end position="35"/>
    </location>
</feature>
<dbReference type="AlphaFoldDB" id="A0AAV5A9R6"/>
<dbReference type="PANTHER" id="PTHR12459">
    <property type="entry name" value="TRANSMEMBRANE PROTEIN 135-RELATED"/>
    <property type="match status" value="1"/>
</dbReference>
<feature type="chain" id="PRO_5043887458" evidence="1">
    <location>
        <begin position="36"/>
        <end position="325"/>
    </location>
</feature>
<evidence type="ECO:0000313" key="3">
    <source>
        <dbReference type="Proteomes" id="UP001050691"/>
    </source>
</evidence>
<accession>A0AAV5A9R6</accession>
<dbReference type="InterPro" id="IPR026749">
    <property type="entry name" value="Tmem135"/>
</dbReference>
<name>A0AAV5A9R6_9AGAM</name>
<evidence type="ECO:0000256" key="1">
    <source>
        <dbReference type="SAM" id="SignalP"/>
    </source>
</evidence>